<dbReference type="SUPFAM" id="SSF51197">
    <property type="entry name" value="Clavaminate synthase-like"/>
    <property type="match status" value="1"/>
</dbReference>
<keyword evidence="2" id="KW-1185">Reference proteome</keyword>
<gene>
    <name evidence="1" type="ORF">B0H17DRAFT_1237970</name>
</gene>
<protein>
    <recommendedName>
        <fullName evidence="3">Phytanoyl-CoA dioxygenase</fullName>
    </recommendedName>
</protein>
<accession>A0AAD7GC01</accession>
<evidence type="ECO:0008006" key="3">
    <source>
        <dbReference type="Google" id="ProtNLM"/>
    </source>
</evidence>
<sequence length="294" mass="32736">MAITPKYKSHFLTHGFIRLSACFSCDASAAFTANLWTRLGMFPDEKSTWHTERTNMPSHGTVRISKFAPKAWSAICELVGGEDRISEETKRGVDGDFFLHFLNSPEQVLLVVPIFSDIAPGEGGTTICTDGIRVVARHLYNNPNSVTPWMHVCGTSEPTGLDRVSFFLSIVQKWELTSDASFSEMTGAVGNVYLLHPLMVHSASKNVTRIPRVIKNPTVTLKAPFSFDSAGGSFSLVEQKTLQELGYPAGLEGWKIEGEREMIVPRRIKIQEEMKERERERLAREGDGDSTVKI</sequence>
<evidence type="ECO:0000313" key="2">
    <source>
        <dbReference type="Proteomes" id="UP001221757"/>
    </source>
</evidence>
<dbReference type="Proteomes" id="UP001221757">
    <property type="component" value="Unassembled WGS sequence"/>
</dbReference>
<name>A0AAD7GC01_MYCRO</name>
<comment type="caution">
    <text evidence="1">The sequence shown here is derived from an EMBL/GenBank/DDBJ whole genome shotgun (WGS) entry which is preliminary data.</text>
</comment>
<dbReference type="AlphaFoldDB" id="A0AAD7GC01"/>
<proteinExistence type="predicted"/>
<reference evidence="1" key="1">
    <citation type="submission" date="2023-03" db="EMBL/GenBank/DDBJ databases">
        <title>Massive genome expansion in bonnet fungi (Mycena s.s.) driven by repeated elements and novel gene families across ecological guilds.</title>
        <authorList>
            <consortium name="Lawrence Berkeley National Laboratory"/>
            <person name="Harder C.B."/>
            <person name="Miyauchi S."/>
            <person name="Viragh M."/>
            <person name="Kuo A."/>
            <person name="Thoen E."/>
            <person name="Andreopoulos B."/>
            <person name="Lu D."/>
            <person name="Skrede I."/>
            <person name="Drula E."/>
            <person name="Henrissat B."/>
            <person name="Morin E."/>
            <person name="Kohler A."/>
            <person name="Barry K."/>
            <person name="LaButti K."/>
            <person name="Morin E."/>
            <person name="Salamov A."/>
            <person name="Lipzen A."/>
            <person name="Mereny Z."/>
            <person name="Hegedus B."/>
            <person name="Baldrian P."/>
            <person name="Stursova M."/>
            <person name="Weitz H."/>
            <person name="Taylor A."/>
            <person name="Grigoriev I.V."/>
            <person name="Nagy L.G."/>
            <person name="Martin F."/>
            <person name="Kauserud H."/>
        </authorList>
    </citation>
    <scope>NUCLEOTIDE SEQUENCE</scope>
    <source>
        <strain evidence="1">CBHHK067</strain>
    </source>
</reference>
<organism evidence="1 2">
    <name type="scientific">Mycena rosella</name>
    <name type="common">Pink bonnet</name>
    <name type="synonym">Agaricus rosellus</name>
    <dbReference type="NCBI Taxonomy" id="1033263"/>
    <lineage>
        <taxon>Eukaryota</taxon>
        <taxon>Fungi</taxon>
        <taxon>Dikarya</taxon>
        <taxon>Basidiomycota</taxon>
        <taxon>Agaricomycotina</taxon>
        <taxon>Agaricomycetes</taxon>
        <taxon>Agaricomycetidae</taxon>
        <taxon>Agaricales</taxon>
        <taxon>Marasmiineae</taxon>
        <taxon>Mycenaceae</taxon>
        <taxon>Mycena</taxon>
    </lineage>
</organism>
<evidence type="ECO:0000313" key="1">
    <source>
        <dbReference type="EMBL" id="KAJ7676449.1"/>
    </source>
</evidence>
<dbReference type="EMBL" id="JARKIE010000142">
    <property type="protein sequence ID" value="KAJ7676449.1"/>
    <property type="molecule type" value="Genomic_DNA"/>
</dbReference>